<feature type="domain" description="J" evidence="2">
    <location>
        <begin position="6"/>
        <end position="72"/>
    </location>
</feature>
<feature type="compositionally biased region" description="Polar residues" evidence="1">
    <location>
        <begin position="437"/>
        <end position="450"/>
    </location>
</feature>
<protein>
    <recommendedName>
        <fullName evidence="2">J domain-containing protein</fullName>
    </recommendedName>
</protein>
<feature type="region of interest" description="Disordered" evidence="1">
    <location>
        <begin position="486"/>
        <end position="505"/>
    </location>
</feature>
<organism evidence="3 4">
    <name type="scientific">Neonectria punicea</name>
    <dbReference type="NCBI Taxonomy" id="979145"/>
    <lineage>
        <taxon>Eukaryota</taxon>
        <taxon>Fungi</taxon>
        <taxon>Dikarya</taxon>
        <taxon>Ascomycota</taxon>
        <taxon>Pezizomycotina</taxon>
        <taxon>Sordariomycetes</taxon>
        <taxon>Hypocreomycetidae</taxon>
        <taxon>Hypocreales</taxon>
        <taxon>Nectriaceae</taxon>
        <taxon>Neonectria</taxon>
    </lineage>
</organism>
<feature type="region of interest" description="Disordered" evidence="1">
    <location>
        <begin position="423"/>
        <end position="450"/>
    </location>
</feature>
<gene>
    <name evidence="3" type="ORF">QQX98_011427</name>
</gene>
<feature type="compositionally biased region" description="Polar residues" evidence="1">
    <location>
        <begin position="494"/>
        <end position="505"/>
    </location>
</feature>
<evidence type="ECO:0000259" key="2">
    <source>
        <dbReference type="PROSITE" id="PS50076"/>
    </source>
</evidence>
<keyword evidence="4" id="KW-1185">Reference proteome</keyword>
<feature type="compositionally biased region" description="Low complexity" evidence="1">
    <location>
        <begin position="656"/>
        <end position="672"/>
    </location>
</feature>
<dbReference type="InterPro" id="IPR051964">
    <property type="entry name" value="Chaperone_stress_response"/>
</dbReference>
<proteinExistence type="predicted"/>
<dbReference type="InterPro" id="IPR036869">
    <property type="entry name" value="J_dom_sf"/>
</dbReference>
<dbReference type="PROSITE" id="PS50076">
    <property type="entry name" value="DNAJ_2"/>
    <property type="match status" value="1"/>
</dbReference>
<feature type="compositionally biased region" description="Basic and acidic residues" evidence="1">
    <location>
        <begin position="277"/>
        <end position="287"/>
    </location>
</feature>
<dbReference type="PRINTS" id="PR00625">
    <property type="entry name" value="JDOMAIN"/>
</dbReference>
<feature type="compositionally biased region" description="Polar residues" evidence="1">
    <location>
        <begin position="112"/>
        <end position="122"/>
    </location>
</feature>
<feature type="region of interest" description="Disordered" evidence="1">
    <location>
        <begin position="512"/>
        <end position="722"/>
    </location>
</feature>
<sequence>MGTPRDYYADLELPASADVQEIKKQFRKLALKYHPDRNPGREQEVNVQFQIIQHAHEVLSDPEEKRKYDATRSRSRYPGASGVKGNPWANAGDQFPPPPRRSQQTRPPATPSGAQRWQNRFSQGVPPTAKQYTAADQEAKKNAARAFENMRKGPPKAAPKPTEQPRARSPPPPPPRTESARQRAQASFGARRTGYHPRSAMHGDEPPVTSSNYTTRQAPERFAQDNPNTGRPTPEPMTDPLSQFRDDSDPRQSTPYSKHGGEKTNPFDGVPLGRAKSTRDPPRHDPPTPEFATPTKQRSFSVPKDKHAEESTSGFKAPSEAPAPPPKVPMDARPKAPLKKTRTVPKPPVATTTSDAPATEPPKASPFETPSKPQTSTAGGPSMYETPLCSHVNHSSAPFSNCSMCRTYNTRDLRPIRTKIHQDDATVHSYPGRGPSFDTSPSGGQDSPLQLTPFERQQQKFLAKLIQNAASGGFSFPVNDDTFARTSPDHHTFSRSSTDDINTSFVNDQDADSWQFSAGGSEQGSPTKSRPQSTSRTSHHSPNKRPTIHRTDTSSIPSESGKSEPTFNPDGWSNEFGPHTFVPQPSQSKSASPSRSMRSNSKKPKSVKTPGKATVVDDSSSDEEEVPWRGRNTQGAPVATESPQAMDIDSPPVNQATPTPTSASASTPEPASVPLSFNPTELPNGARNINVEPFRPEWRPGNVNGEPKRVQSPTKEFSANAVGSEDSEEFLAGFSDLKNVAPFARQDTGLRSLTDLKDTLPFDSKPSAKLPIKFAKAPSLVFPAAPVAPRLPPPVTLNGMKPNQASWEKYVSEFENYLQQWDEFNGKVVDHFSTRKTNIANTRKNNGYSFLEARNDGDVQEYFNWLQQDGVVRERWSAACAEHEQRFREFMAFRMKMK</sequence>
<name>A0ABR1GLR1_9HYPO</name>
<evidence type="ECO:0000256" key="1">
    <source>
        <dbReference type="SAM" id="MobiDB-lite"/>
    </source>
</evidence>
<feature type="compositionally biased region" description="Polar residues" evidence="1">
    <location>
        <begin position="553"/>
        <end position="566"/>
    </location>
</feature>
<feature type="compositionally biased region" description="Polar residues" evidence="1">
    <location>
        <begin position="512"/>
        <end position="536"/>
    </location>
</feature>
<dbReference type="Proteomes" id="UP001498476">
    <property type="component" value="Unassembled WGS sequence"/>
</dbReference>
<dbReference type="PROSITE" id="PS00636">
    <property type="entry name" value="DNAJ_1"/>
    <property type="match status" value="1"/>
</dbReference>
<evidence type="ECO:0000313" key="4">
    <source>
        <dbReference type="Proteomes" id="UP001498476"/>
    </source>
</evidence>
<evidence type="ECO:0000313" key="3">
    <source>
        <dbReference type="EMBL" id="KAK7402835.1"/>
    </source>
</evidence>
<feature type="compositionally biased region" description="Polar residues" evidence="1">
    <location>
        <begin position="208"/>
        <end position="217"/>
    </location>
</feature>
<dbReference type="Pfam" id="PF00226">
    <property type="entry name" value="DnaJ"/>
    <property type="match status" value="1"/>
</dbReference>
<dbReference type="PANTHER" id="PTHR44029">
    <property type="entry name" value="DNAJ HOMOLOG SUBFAMILY C MEMBER 21"/>
    <property type="match status" value="1"/>
</dbReference>
<dbReference type="InterPro" id="IPR001623">
    <property type="entry name" value="DnaJ_domain"/>
</dbReference>
<dbReference type="Gene3D" id="1.10.287.110">
    <property type="entry name" value="DnaJ domain"/>
    <property type="match status" value="1"/>
</dbReference>
<comment type="caution">
    <text evidence="3">The sequence shown here is derived from an EMBL/GenBank/DDBJ whole genome shotgun (WGS) entry which is preliminary data.</text>
</comment>
<dbReference type="InterPro" id="IPR018253">
    <property type="entry name" value="DnaJ_domain_CS"/>
</dbReference>
<dbReference type="EMBL" id="JAZAVJ010000279">
    <property type="protein sequence ID" value="KAK7402835.1"/>
    <property type="molecule type" value="Genomic_DNA"/>
</dbReference>
<feature type="region of interest" description="Disordered" evidence="1">
    <location>
        <begin position="55"/>
        <end position="382"/>
    </location>
</feature>
<feature type="compositionally biased region" description="Low complexity" evidence="1">
    <location>
        <begin position="583"/>
        <end position="599"/>
    </location>
</feature>
<reference evidence="3 4" key="1">
    <citation type="journal article" date="2025" name="Microbiol. Resour. Announc.">
        <title>Draft genome sequences for Neonectria magnoliae and Neonectria punicea, canker pathogens of Liriodendron tulipifera and Acer saccharum in West Virginia.</title>
        <authorList>
            <person name="Petronek H.M."/>
            <person name="Kasson M.T."/>
            <person name="Metheny A.M."/>
            <person name="Stauder C.M."/>
            <person name="Lovett B."/>
            <person name="Lynch S.C."/>
            <person name="Garnas J.R."/>
            <person name="Kasson L.R."/>
            <person name="Stajich J.E."/>
        </authorList>
    </citation>
    <scope>NUCLEOTIDE SEQUENCE [LARGE SCALE GENOMIC DNA]</scope>
    <source>
        <strain evidence="3 4">NRRL 64653</strain>
    </source>
</reference>
<dbReference type="SUPFAM" id="SSF46565">
    <property type="entry name" value="Chaperone J-domain"/>
    <property type="match status" value="1"/>
</dbReference>
<accession>A0ABR1GLR1</accession>
<feature type="compositionally biased region" description="Basic and acidic residues" evidence="1">
    <location>
        <begin position="55"/>
        <end position="72"/>
    </location>
</feature>
<dbReference type="CDD" id="cd06257">
    <property type="entry name" value="DnaJ"/>
    <property type="match status" value="1"/>
</dbReference>
<dbReference type="PANTHER" id="PTHR44029:SF1">
    <property type="entry name" value="DNAJ HOMOLOG SUBFAMILY C MEMBER 21"/>
    <property type="match status" value="1"/>
</dbReference>
<dbReference type="SMART" id="SM00271">
    <property type="entry name" value="DnaJ"/>
    <property type="match status" value="1"/>
</dbReference>
<feature type="compositionally biased region" description="Basic residues" evidence="1">
    <location>
        <begin position="537"/>
        <end position="548"/>
    </location>
</feature>